<feature type="region of interest" description="Disordered" evidence="1">
    <location>
        <begin position="36"/>
        <end position="141"/>
    </location>
</feature>
<feature type="compositionally biased region" description="Basic and acidic residues" evidence="1">
    <location>
        <begin position="57"/>
        <end position="68"/>
    </location>
</feature>
<proteinExistence type="predicted"/>
<reference evidence="3 4" key="1">
    <citation type="submission" date="2019-05" db="EMBL/GenBank/DDBJ databases">
        <title>Sporisorium graminicola CBS 10092 draft sequencing and annotation.</title>
        <authorList>
            <person name="Solano-Gonzalez S."/>
            <person name="Caddick M.X."/>
            <person name="Darby A."/>
        </authorList>
    </citation>
    <scope>NUCLEOTIDE SEQUENCE [LARGE SCALE GENOMIC DNA]</scope>
    <source>
        <strain evidence="3 4">CBS 10092</strain>
    </source>
</reference>
<feature type="compositionally biased region" description="Polar residues" evidence="1">
    <location>
        <begin position="379"/>
        <end position="389"/>
    </location>
</feature>
<keyword evidence="2" id="KW-0472">Membrane</keyword>
<evidence type="ECO:0000256" key="2">
    <source>
        <dbReference type="SAM" id="Phobius"/>
    </source>
</evidence>
<protein>
    <submittedName>
        <fullName evidence="3">Uncharacterized protein</fullName>
    </submittedName>
</protein>
<organism evidence="3 4">
    <name type="scientific">Sporisorium graminicola</name>
    <dbReference type="NCBI Taxonomy" id="280036"/>
    <lineage>
        <taxon>Eukaryota</taxon>
        <taxon>Fungi</taxon>
        <taxon>Dikarya</taxon>
        <taxon>Basidiomycota</taxon>
        <taxon>Ustilaginomycotina</taxon>
        <taxon>Ustilaginomycetes</taxon>
        <taxon>Ustilaginales</taxon>
        <taxon>Ustilaginaceae</taxon>
        <taxon>Sporisorium</taxon>
    </lineage>
</organism>
<feature type="compositionally biased region" description="Low complexity" evidence="1">
    <location>
        <begin position="337"/>
        <end position="347"/>
    </location>
</feature>
<feature type="region of interest" description="Disordered" evidence="1">
    <location>
        <begin position="207"/>
        <end position="232"/>
    </location>
</feature>
<dbReference type="KEGG" id="sgra:EX895_003792"/>
<keyword evidence="2" id="KW-1133">Transmembrane helix</keyword>
<keyword evidence="2" id="KW-0812">Transmembrane</keyword>
<gene>
    <name evidence="3" type="ORF">EX895_003792</name>
</gene>
<accession>A0A4U7KRE7</accession>
<dbReference type="RefSeq" id="XP_029739100.1">
    <property type="nucleotide sequence ID" value="XM_029884390.1"/>
</dbReference>
<comment type="caution">
    <text evidence="3">The sequence shown here is derived from an EMBL/GenBank/DDBJ whole genome shotgun (WGS) entry which is preliminary data.</text>
</comment>
<evidence type="ECO:0000256" key="1">
    <source>
        <dbReference type="SAM" id="MobiDB-lite"/>
    </source>
</evidence>
<dbReference type="GeneID" id="40726687"/>
<dbReference type="Proteomes" id="UP000306050">
    <property type="component" value="Chromosome SGRAM_22"/>
</dbReference>
<dbReference type="AlphaFoldDB" id="A0A4U7KRE7"/>
<feature type="compositionally biased region" description="Polar residues" evidence="1">
    <location>
        <begin position="305"/>
        <end position="318"/>
    </location>
</feature>
<evidence type="ECO:0000313" key="4">
    <source>
        <dbReference type="Proteomes" id="UP000306050"/>
    </source>
</evidence>
<keyword evidence="4" id="KW-1185">Reference proteome</keyword>
<name>A0A4U7KRE7_9BASI</name>
<feature type="region of interest" description="Disordered" evidence="1">
    <location>
        <begin position="299"/>
        <end position="398"/>
    </location>
</feature>
<evidence type="ECO:0000313" key="3">
    <source>
        <dbReference type="EMBL" id="TKY87115.1"/>
    </source>
</evidence>
<feature type="compositionally biased region" description="Low complexity" evidence="1">
    <location>
        <begin position="357"/>
        <end position="366"/>
    </location>
</feature>
<feature type="transmembrane region" description="Helical" evidence="2">
    <location>
        <begin position="149"/>
        <end position="169"/>
    </location>
</feature>
<dbReference type="OrthoDB" id="2547656at2759"/>
<dbReference type="EMBL" id="SRRM01000014">
    <property type="protein sequence ID" value="TKY87115.1"/>
    <property type="molecule type" value="Genomic_DNA"/>
</dbReference>
<feature type="region of interest" description="Disordered" evidence="1">
    <location>
        <begin position="528"/>
        <end position="554"/>
    </location>
</feature>
<feature type="compositionally biased region" description="Polar residues" evidence="1">
    <location>
        <begin position="109"/>
        <end position="136"/>
    </location>
</feature>
<feature type="compositionally biased region" description="Basic and acidic residues" evidence="1">
    <location>
        <begin position="208"/>
        <end position="217"/>
    </location>
</feature>
<sequence length="586" mass="63029">MPLQEADKLSYRQILAADRRKYGAYDPCRIAKLLPPREKLQEPSGRAPQVAFRPSLWKRDDSTLDDSSRAIPYRPNTTLPANAKPDSDHSDTVASSIPQINYGDANPNEPASSAEPSALYNDTQRSSGLATGSNVGLQDGGGDPMSSTVGMAAGIVATVVLLGVLSYLFKRYRHALSLRFCGKSSLLKMRKKSQRLASIDGLRTVSTDGHKHVEASQDKTGSSDYLVSEASPSRAGPFDRAISTMLSATSRSDVEPKVQNSGFHSVSLEAIRTSSYLSVPFPPKAVLSHQRSLDSIAEVQEPPSGASSYFGPTTSQRDSLAMHADTTPPKRLTWTDRQQQPQTQPRPKTSPGETVRSFSSSTASSTECFGTPDSKLRQKSSPARPQSAKSGGGGNIEMTRQGSKLVIRHRPSTGTLRRPLSSAGSSIRSALRKTRAVQGEEDDGAICIETDGIVESTLPVNSPREGTYDLSVPSLHVDDSQLRSHFSSASSGMPQNRLSYAMTASPAGSFSFEIKDAVRLRAPATLVASQGDGETGSKKASREGGGASEESFVRDMDWDLRDCTLTSDSQWAEQQRLGEKDTVKGQ</sequence>